<dbReference type="HOGENOM" id="CLU_319300_0_0_9"/>
<dbReference type="Proteomes" id="UP000000773">
    <property type="component" value="Chromosome"/>
</dbReference>
<dbReference type="GeneID" id="33061386"/>
<reference evidence="1 2" key="1">
    <citation type="journal article" date="2006" name="Proc. Natl. Acad. Sci. U.S.A.">
        <title>Comparative genomics of the lactic acid bacteria.</title>
        <authorList>
            <person name="Makarova K."/>
            <person name="Slesarev A."/>
            <person name="Wolf Y."/>
            <person name="Sorokin A."/>
            <person name="Mirkin B."/>
            <person name="Koonin E."/>
            <person name="Pavlov A."/>
            <person name="Pavlova N."/>
            <person name="Karamychev V."/>
            <person name="Polouchine N."/>
            <person name="Shakhova V."/>
            <person name="Grigoriev I."/>
            <person name="Lou Y."/>
            <person name="Rohksar D."/>
            <person name="Lucas S."/>
            <person name="Huang K."/>
            <person name="Goodstein D.M."/>
            <person name="Hawkins T."/>
            <person name="Plengvidhya V."/>
            <person name="Welker D."/>
            <person name="Hughes J."/>
            <person name="Goh Y."/>
            <person name="Benson A."/>
            <person name="Baldwin K."/>
            <person name="Lee J.H."/>
            <person name="Diaz-Muniz I."/>
            <person name="Dosti B."/>
            <person name="Smeianov V."/>
            <person name="Wechter W."/>
            <person name="Barabote R."/>
            <person name="Lorca G."/>
            <person name="Altermann E."/>
            <person name="Barrangou R."/>
            <person name="Ganesan B."/>
            <person name="Xie Y."/>
            <person name="Rawsthorne H."/>
            <person name="Tamir D."/>
            <person name="Parker C."/>
            <person name="Breidt F."/>
            <person name="Broadbent J."/>
            <person name="Hutkins R."/>
            <person name="O'Sullivan D."/>
            <person name="Steele J."/>
            <person name="Unlu G."/>
            <person name="Saier M."/>
            <person name="Klaenhammer T."/>
            <person name="Richardson P."/>
            <person name="Kozyavkin S."/>
            <person name="Weimer B."/>
            <person name="Mills D."/>
        </authorList>
    </citation>
    <scope>NUCLEOTIDE SEQUENCE [LARGE SCALE GENOMIC DNA]</scope>
    <source>
        <strain evidence="2">ATCC 25745 / CCUG 21536 / LMG 10740 / 183-1w</strain>
    </source>
</reference>
<dbReference type="InterPro" id="IPR013324">
    <property type="entry name" value="RNA_pol_sigma_r3/r4-like"/>
</dbReference>
<gene>
    <name evidence="1" type="ordered locus">PEPE_0533</name>
</gene>
<dbReference type="STRING" id="278197.PEPE_0533"/>
<dbReference type="InterPro" id="IPR036388">
    <property type="entry name" value="WH-like_DNA-bd_sf"/>
</dbReference>
<dbReference type="KEGG" id="ppe:PEPE_0533"/>
<protein>
    <submittedName>
        <fullName evidence="1">Uncharacterized protein</fullName>
    </submittedName>
</protein>
<dbReference type="OrthoDB" id="2334835at2"/>
<evidence type="ECO:0000313" key="2">
    <source>
        <dbReference type="Proteomes" id="UP000000773"/>
    </source>
</evidence>
<dbReference type="SUPFAM" id="SSF88659">
    <property type="entry name" value="Sigma3 and sigma4 domains of RNA polymerase sigma factors"/>
    <property type="match status" value="1"/>
</dbReference>
<dbReference type="EMBL" id="CP000422">
    <property type="protein sequence ID" value="ABJ67622.1"/>
    <property type="molecule type" value="Genomic_DNA"/>
</dbReference>
<accession>Q03GQ0</accession>
<dbReference type="AlphaFoldDB" id="Q03GQ0"/>
<sequence>MISLFILKKFGLTTTIAKKTSDKGLNILDFIIDRFDKSFSKTTTYLKVKRAVDSMIADNKFLFSPFEYVEVLIPFGLKSVNFLTKNNLFRIEEAKNIILNRTKNDNDFLFTKNNSNKFVEAHKYFEKYAASDKDNEIAYISIFWKLAKKGKLNKNDLLNMGIDDSFIEEMLSKGYLFEMGDFILVATKENRDIFNEFKKIKELEKQKKLFKDMKKNPSEAVKEYRKTSNLLDLEECLLNLDDNIGTLRKRLSGKTLEEIAKPLNLSRERVRQKQAKLILLFPKLQEDVIFKELFQTYEISLESFLNIFKENEKVFNYLKLRYSKGDKELFDWIISSEIPKNQKEDLIKIENKYLSYDGSIKDINRVNFIGEILFENRKKINYFTQDFLKEKYNQYVLNRGYKKLYAENARSLFQSAEKSDFSISTRNGKIRFHDNYISKDVQKELVDVIESYDDGIYSMRKVVEENKDLMEEIDIRDGYELHNLFRRFISCEVIKKYGRSPEFQIGHNSKKTFILNKIKESAGISSETFANQLQKDYGLLNTSTMAYISSNFRKYIGRDKIIESSEIIPEDKSFYKIMKNKLGKNVYLYKDITNLIAKLGYDYPASQLILNECGYRFSGKMIWKNNFPNISAAFTNEILSNHFYEIKDEEIYKTIDFFSVMSRLEREFKVIRISSNKIVKTEFLEQQGLNLSLIPEFIKNVKKYINYGEYFSLYSLIESGFNNNLLDYGFEPIAYERILMTDREIRPVNRTGMIVFQKTRDRPTLEKFYSDILSSVGIMDEFDFKEDINTKFGTNFELDEIRNRLTSYGAYYSRPLNKFYFDKEDYLNEVYGR</sequence>
<name>Q03GQ0_PEDPA</name>
<organism evidence="1 2">
    <name type="scientific">Pediococcus pentosaceus (strain ATCC 25745 / CCUG 21536 / LMG 10740 / 183-1w)</name>
    <dbReference type="NCBI Taxonomy" id="278197"/>
    <lineage>
        <taxon>Bacteria</taxon>
        <taxon>Bacillati</taxon>
        <taxon>Bacillota</taxon>
        <taxon>Bacilli</taxon>
        <taxon>Lactobacillales</taxon>
        <taxon>Lactobacillaceae</taxon>
        <taxon>Pediococcus</taxon>
    </lineage>
</organism>
<dbReference type="eggNOG" id="COG0568">
    <property type="taxonomic scope" value="Bacteria"/>
</dbReference>
<proteinExistence type="predicted"/>
<evidence type="ECO:0000313" key="1">
    <source>
        <dbReference type="EMBL" id="ABJ67622.1"/>
    </source>
</evidence>
<dbReference type="Gene3D" id="1.10.10.10">
    <property type="entry name" value="Winged helix-like DNA-binding domain superfamily/Winged helix DNA-binding domain"/>
    <property type="match status" value="1"/>
</dbReference>
<dbReference type="RefSeq" id="WP_011673123.1">
    <property type="nucleotide sequence ID" value="NC_008525.1"/>
</dbReference>